<dbReference type="AlphaFoldDB" id="A0A645DRL8"/>
<accession>A0A645DRL8</accession>
<sequence length="211" mass="23414">MGTSSEAPRELLPSFFTERQLTLVIEQPGTPSIRQELFPILGGRKTFDGSPATSISTLLFLRNGRIHRQRKQIQGKEWARLKVYEDTALLAPGVNAPDEIKKLLDEVRPQLVLVELSGYSAAQEKALLAAVDVCLENGVGVGIFIENGDVPTALTEMTDRELIIGSVSETVFIIKEKTESGAVIRKFDFSHQQVTFEDSNEKELAAIMQWQ</sequence>
<evidence type="ECO:0000313" key="1">
    <source>
        <dbReference type="EMBL" id="MPM91353.1"/>
    </source>
</evidence>
<comment type="caution">
    <text evidence="1">The sequence shown here is derived from an EMBL/GenBank/DDBJ whole genome shotgun (WGS) entry which is preliminary data.</text>
</comment>
<dbReference type="EMBL" id="VSSQ01038420">
    <property type="protein sequence ID" value="MPM91353.1"/>
    <property type="molecule type" value="Genomic_DNA"/>
</dbReference>
<organism evidence="1">
    <name type="scientific">bioreactor metagenome</name>
    <dbReference type="NCBI Taxonomy" id="1076179"/>
    <lineage>
        <taxon>unclassified sequences</taxon>
        <taxon>metagenomes</taxon>
        <taxon>ecological metagenomes</taxon>
    </lineage>
</organism>
<name>A0A645DRL8_9ZZZZ</name>
<gene>
    <name evidence="1" type="ORF">SDC9_138481</name>
</gene>
<proteinExistence type="predicted"/>
<protein>
    <submittedName>
        <fullName evidence="1">Uncharacterized protein</fullName>
    </submittedName>
</protein>
<reference evidence="1" key="1">
    <citation type="submission" date="2019-08" db="EMBL/GenBank/DDBJ databases">
        <authorList>
            <person name="Kucharzyk K."/>
            <person name="Murdoch R.W."/>
            <person name="Higgins S."/>
            <person name="Loffler F."/>
        </authorList>
    </citation>
    <scope>NUCLEOTIDE SEQUENCE</scope>
</reference>